<feature type="region of interest" description="Disordered" evidence="1">
    <location>
        <begin position="184"/>
        <end position="204"/>
    </location>
</feature>
<dbReference type="AlphaFoldDB" id="A0A371DF26"/>
<sequence length="448" mass="51113">MPCQLGQDPHDRYYDTQNSRVVSHVLVLEDDERGLVVPEDLKYRADSRTYTWRIVFANHTPEFNPYCGRIGDVWVNTAVGEENIWIKAEGPSWNLWHKKVNYGTKKWNNSALKFRHSYHPWLPERLLQFSGPTLGWFPRRQYRAHRSSWDQDIATRGCLNFPTYDELDVPWIARHISSRVLPEAPPNGDVHNRNPPASSALVGCLPSESPDIAVTVKSDLQSFSQNQDKKRRSDDPVLDPRKRPRPQDEKPSSLVRDPPPHIEPRSPAPSPSPSPSPSPPAVFDLEQYLTALPLSLSQHAHIFAALGFSENAYFDSLALMPKRFCDEAIAILRERGLTFMETLVFRNALNSIRRSAPARQTATRPQLESVRTFLAWLCPPLERRAPIFEDLGIDATHIPVLAQLDRDSYTEFEDTLKEKGATWVEVFMINAGIRSLCDERQEPLLLAV</sequence>
<accession>A0A371DF26</accession>
<protein>
    <submittedName>
        <fullName evidence="2">Uncharacterized protein</fullName>
    </submittedName>
</protein>
<dbReference type="Proteomes" id="UP000256964">
    <property type="component" value="Unassembled WGS sequence"/>
</dbReference>
<proteinExistence type="predicted"/>
<organism evidence="2 3">
    <name type="scientific">Lentinus brumalis</name>
    <dbReference type="NCBI Taxonomy" id="2498619"/>
    <lineage>
        <taxon>Eukaryota</taxon>
        <taxon>Fungi</taxon>
        <taxon>Dikarya</taxon>
        <taxon>Basidiomycota</taxon>
        <taxon>Agaricomycotina</taxon>
        <taxon>Agaricomycetes</taxon>
        <taxon>Polyporales</taxon>
        <taxon>Polyporaceae</taxon>
        <taxon>Lentinus</taxon>
    </lineage>
</organism>
<evidence type="ECO:0000256" key="1">
    <source>
        <dbReference type="SAM" id="MobiDB-lite"/>
    </source>
</evidence>
<gene>
    <name evidence="2" type="ORF">OH76DRAFT_1401897</name>
</gene>
<evidence type="ECO:0000313" key="3">
    <source>
        <dbReference type="Proteomes" id="UP000256964"/>
    </source>
</evidence>
<dbReference type="EMBL" id="KZ857396">
    <property type="protein sequence ID" value="RDX51127.1"/>
    <property type="molecule type" value="Genomic_DNA"/>
</dbReference>
<keyword evidence="3" id="KW-1185">Reference proteome</keyword>
<feature type="region of interest" description="Disordered" evidence="1">
    <location>
        <begin position="219"/>
        <end position="282"/>
    </location>
</feature>
<feature type="compositionally biased region" description="Pro residues" evidence="1">
    <location>
        <begin position="266"/>
        <end position="280"/>
    </location>
</feature>
<reference evidence="2 3" key="1">
    <citation type="journal article" date="2018" name="Biotechnol. Biofuels">
        <title>Integrative visual omics of the white-rot fungus Polyporus brumalis exposes the biotechnological potential of its oxidative enzymes for delignifying raw plant biomass.</title>
        <authorList>
            <person name="Miyauchi S."/>
            <person name="Rancon A."/>
            <person name="Drula E."/>
            <person name="Hage H."/>
            <person name="Chaduli D."/>
            <person name="Favel A."/>
            <person name="Grisel S."/>
            <person name="Henrissat B."/>
            <person name="Herpoel-Gimbert I."/>
            <person name="Ruiz-Duenas F.J."/>
            <person name="Chevret D."/>
            <person name="Hainaut M."/>
            <person name="Lin J."/>
            <person name="Wang M."/>
            <person name="Pangilinan J."/>
            <person name="Lipzen A."/>
            <person name="Lesage-Meessen L."/>
            <person name="Navarro D."/>
            <person name="Riley R."/>
            <person name="Grigoriev I.V."/>
            <person name="Zhou S."/>
            <person name="Raouche S."/>
            <person name="Rosso M.N."/>
        </authorList>
    </citation>
    <scope>NUCLEOTIDE SEQUENCE [LARGE SCALE GENOMIC DNA]</scope>
    <source>
        <strain evidence="2 3">BRFM 1820</strain>
    </source>
</reference>
<feature type="compositionally biased region" description="Basic and acidic residues" evidence="1">
    <location>
        <begin position="227"/>
        <end position="251"/>
    </location>
</feature>
<name>A0A371DF26_9APHY</name>
<dbReference type="OrthoDB" id="2749210at2759"/>
<evidence type="ECO:0000313" key="2">
    <source>
        <dbReference type="EMBL" id="RDX51127.1"/>
    </source>
</evidence>